<keyword evidence="2" id="KW-1185">Reference proteome</keyword>
<dbReference type="EMBL" id="SLZQ01000012">
    <property type="protein sequence ID" value="TCS34743.1"/>
    <property type="molecule type" value="Genomic_DNA"/>
</dbReference>
<name>A0A4R3HQX0_PAULE</name>
<dbReference type="AlphaFoldDB" id="A0A4R3HQX0"/>
<dbReference type="RefSeq" id="WP_132259839.1">
    <property type="nucleotide sequence ID" value="NZ_SLZQ01000012.1"/>
</dbReference>
<protein>
    <submittedName>
        <fullName evidence="1">Uncharacterized protein</fullName>
    </submittedName>
</protein>
<proteinExistence type="predicted"/>
<dbReference type="Proteomes" id="UP000295382">
    <property type="component" value="Unassembled WGS sequence"/>
</dbReference>
<comment type="caution">
    <text evidence="1">The sequence shown here is derived from an EMBL/GenBank/DDBJ whole genome shotgun (WGS) entry which is preliminary data.</text>
</comment>
<accession>A0A4R3HQX0</accession>
<evidence type="ECO:0000313" key="1">
    <source>
        <dbReference type="EMBL" id="TCS34743.1"/>
    </source>
</evidence>
<evidence type="ECO:0000313" key="2">
    <source>
        <dbReference type="Proteomes" id="UP000295382"/>
    </source>
</evidence>
<organism evidence="1 2">
    <name type="scientific">Paucimonas lemoignei</name>
    <name type="common">Pseudomonas lemoignei</name>
    <dbReference type="NCBI Taxonomy" id="29443"/>
    <lineage>
        <taxon>Bacteria</taxon>
        <taxon>Pseudomonadati</taxon>
        <taxon>Pseudomonadota</taxon>
        <taxon>Betaproteobacteria</taxon>
        <taxon>Burkholderiales</taxon>
        <taxon>Burkholderiaceae</taxon>
        <taxon>Paucimonas</taxon>
    </lineage>
</organism>
<sequence>MAQFKPFQDETTSLTLDQLTIENRMDRIAVYGSLQITRDKSGLQWARQLKEWLDATVAALEQEVLPEQVEIRPKERIENPFK</sequence>
<dbReference type="OrthoDB" id="5625257at2"/>
<gene>
    <name evidence="1" type="ORF">EDC30_11275</name>
</gene>
<reference evidence="1 2" key="1">
    <citation type="submission" date="2019-03" db="EMBL/GenBank/DDBJ databases">
        <title>Genomic Encyclopedia of Type Strains, Phase IV (KMG-IV): sequencing the most valuable type-strain genomes for metagenomic binning, comparative biology and taxonomic classification.</title>
        <authorList>
            <person name="Goeker M."/>
        </authorList>
    </citation>
    <scope>NUCLEOTIDE SEQUENCE [LARGE SCALE GENOMIC DNA]</scope>
    <source>
        <strain evidence="1 2">DSM 7445</strain>
    </source>
</reference>